<keyword evidence="3" id="KW-1185">Reference proteome</keyword>
<dbReference type="Gene3D" id="1.10.10.10">
    <property type="entry name" value="Winged helix-like DNA-binding domain superfamily/Winged helix DNA-binding domain"/>
    <property type="match status" value="1"/>
</dbReference>
<organism evidence="2 3">
    <name type="scientific">Methylobrevis albus</name>
    <dbReference type="NCBI Taxonomy" id="2793297"/>
    <lineage>
        <taxon>Bacteria</taxon>
        <taxon>Pseudomonadati</taxon>
        <taxon>Pseudomonadota</taxon>
        <taxon>Alphaproteobacteria</taxon>
        <taxon>Hyphomicrobiales</taxon>
        <taxon>Pleomorphomonadaceae</taxon>
        <taxon>Methylobrevis</taxon>
    </lineage>
</organism>
<feature type="signal peptide" evidence="1">
    <location>
        <begin position="1"/>
        <end position="35"/>
    </location>
</feature>
<feature type="chain" id="PRO_5037325971" description="MarR family transcriptional regulator" evidence="1">
    <location>
        <begin position="36"/>
        <end position="215"/>
    </location>
</feature>
<accession>A0A931MZZ4</accession>
<evidence type="ECO:0008006" key="4">
    <source>
        <dbReference type="Google" id="ProtNLM"/>
    </source>
</evidence>
<dbReference type="SUPFAM" id="SSF46785">
    <property type="entry name" value="Winged helix' DNA-binding domain"/>
    <property type="match status" value="1"/>
</dbReference>
<protein>
    <recommendedName>
        <fullName evidence="4">MarR family transcriptional regulator</fullName>
    </recommendedName>
</protein>
<dbReference type="InterPro" id="IPR006311">
    <property type="entry name" value="TAT_signal"/>
</dbReference>
<comment type="caution">
    <text evidence="2">The sequence shown here is derived from an EMBL/GenBank/DDBJ whole genome shotgun (WGS) entry which is preliminary data.</text>
</comment>
<name>A0A931MZZ4_9HYPH</name>
<dbReference type="InterPro" id="IPR036388">
    <property type="entry name" value="WH-like_DNA-bd_sf"/>
</dbReference>
<dbReference type="PROSITE" id="PS51318">
    <property type="entry name" value="TAT"/>
    <property type="match status" value="1"/>
</dbReference>
<dbReference type="AlphaFoldDB" id="A0A931MZZ4"/>
<evidence type="ECO:0000313" key="3">
    <source>
        <dbReference type="Proteomes" id="UP000631694"/>
    </source>
</evidence>
<keyword evidence="1" id="KW-0732">Signal</keyword>
<proteinExistence type="predicted"/>
<dbReference type="RefSeq" id="WP_197311688.1">
    <property type="nucleotide sequence ID" value="NZ_JADZLT010000050.1"/>
</dbReference>
<reference evidence="2" key="1">
    <citation type="submission" date="2020-12" db="EMBL/GenBank/DDBJ databases">
        <title>Methylobrevis albus sp. nov., isolated from fresh water lack sediment.</title>
        <authorList>
            <person name="Zou Q."/>
        </authorList>
    </citation>
    <scope>NUCLEOTIDE SEQUENCE</scope>
    <source>
        <strain evidence="2">L22</strain>
    </source>
</reference>
<evidence type="ECO:0000313" key="2">
    <source>
        <dbReference type="EMBL" id="MBH0238629.1"/>
    </source>
</evidence>
<dbReference type="EMBL" id="JADZLT010000050">
    <property type="protein sequence ID" value="MBH0238629.1"/>
    <property type="molecule type" value="Genomic_DNA"/>
</dbReference>
<evidence type="ECO:0000256" key="1">
    <source>
        <dbReference type="SAM" id="SignalP"/>
    </source>
</evidence>
<gene>
    <name evidence="2" type="ORF">I5731_12405</name>
</gene>
<sequence length="215" mass="22818">MSHNADHDAAAESGLSRRTLLAGLGAAALAAPAVAATAAPAAGAMASGGPDVPPAAPVAPVAPVADEAVTADYFEALRALQRAHNRLLDTVCDELQRAGCDDLSGAEGLLLLNIAEVNGDRRLLRTYAGTWNNCRAMMSRLAKRGYVTWTDRDRSTRIELTARGQEAVATVLAGLTRQTRSVHYLSGVSHGELGDARQTLARLDRFWTDTILYRL</sequence>
<dbReference type="Proteomes" id="UP000631694">
    <property type="component" value="Unassembled WGS sequence"/>
</dbReference>
<dbReference type="InterPro" id="IPR036390">
    <property type="entry name" value="WH_DNA-bd_sf"/>
</dbReference>